<evidence type="ECO:0000313" key="1">
    <source>
        <dbReference type="EMBL" id="KAJ3130311.1"/>
    </source>
</evidence>
<keyword evidence="2" id="KW-1185">Reference proteome</keyword>
<reference evidence="1" key="1">
    <citation type="submission" date="2020-05" db="EMBL/GenBank/DDBJ databases">
        <title>Phylogenomic resolution of chytrid fungi.</title>
        <authorList>
            <person name="Stajich J.E."/>
            <person name="Amses K."/>
            <person name="Simmons R."/>
            <person name="Seto K."/>
            <person name="Myers J."/>
            <person name="Bonds A."/>
            <person name="Quandt C.A."/>
            <person name="Barry K."/>
            <person name="Liu P."/>
            <person name="Grigoriev I."/>
            <person name="Longcore J.E."/>
            <person name="James T.Y."/>
        </authorList>
    </citation>
    <scope>NUCLEOTIDE SEQUENCE</scope>
    <source>
        <strain evidence="1">JEL0513</strain>
    </source>
</reference>
<accession>A0AAD5XFL8</accession>
<dbReference type="SUPFAM" id="SSF50952">
    <property type="entry name" value="Soluble quinoprotein glucose dehydrogenase"/>
    <property type="match status" value="1"/>
</dbReference>
<dbReference type="PANTHER" id="PTHR19920">
    <property type="entry name" value="WD40 PROTEIN CIAO1"/>
    <property type="match status" value="1"/>
</dbReference>
<dbReference type="Gene3D" id="2.130.10.10">
    <property type="entry name" value="YVTN repeat-like/Quinoprotein amine dehydrogenase"/>
    <property type="match status" value="1"/>
</dbReference>
<evidence type="ECO:0000313" key="2">
    <source>
        <dbReference type="Proteomes" id="UP001211907"/>
    </source>
</evidence>
<protein>
    <submittedName>
        <fullName evidence="1">Uncharacterized protein</fullName>
    </submittedName>
</protein>
<dbReference type="AlphaFoldDB" id="A0AAD5XFL8"/>
<dbReference type="EMBL" id="JADGJH010000391">
    <property type="protein sequence ID" value="KAJ3130311.1"/>
    <property type="molecule type" value="Genomic_DNA"/>
</dbReference>
<dbReference type="Proteomes" id="UP001211907">
    <property type="component" value="Unassembled WGS sequence"/>
</dbReference>
<gene>
    <name evidence="1" type="ORF">HK100_008137</name>
</gene>
<dbReference type="InterPro" id="IPR015943">
    <property type="entry name" value="WD40/YVTN_repeat-like_dom_sf"/>
</dbReference>
<comment type="caution">
    <text evidence="1">The sequence shown here is derived from an EMBL/GenBank/DDBJ whole genome shotgun (WGS) entry which is preliminary data.</text>
</comment>
<name>A0AAD5XFL8_9FUNG</name>
<organism evidence="1 2">
    <name type="scientific">Physocladia obscura</name>
    <dbReference type="NCBI Taxonomy" id="109957"/>
    <lineage>
        <taxon>Eukaryota</taxon>
        <taxon>Fungi</taxon>
        <taxon>Fungi incertae sedis</taxon>
        <taxon>Chytridiomycota</taxon>
        <taxon>Chytridiomycota incertae sedis</taxon>
        <taxon>Chytridiomycetes</taxon>
        <taxon>Chytridiales</taxon>
        <taxon>Chytriomycetaceae</taxon>
        <taxon>Physocladia</taxon>
    </lineage>
</organism>
<dbReference type="PANTHER" id="PTHR19920:SF0">
    <property type="entry name" value="CYTOSOLIC IRON-SULFUR PROTEIN ASSEMBLY PROTEIN CIAO1-RELATED"/>
    <property type="match status" value="1"/>
</dbReference>
<sequence>MQDIKGLALHPARDDVLVLASHDDSVQVWRDKADDWYCADTLANAYASTVWAVEFDSTGHLLASLNPWMYLCVTGNL</sequence>
<dbReference type="GO" id="GO:0097361">
    <property type="term" value="C:cytosolic [4Fe-4S] assembly targeting complex"/>
    <property type="evidence" value="ECO:0007669"/>
    <property type="project" value="TreeGrafter"/>
</dbReference>
<dbReference type="InterPro" id="IPR011041">
    <property type="entry name" value="Quinoprot_gluc/sorb_DH_b-prop"/>
</dbReference>
<dbReference type="GO" id="GO:0016226">
    <property type="term" value="P:iron-sulfur cluster assembly"/>
    <property type="evidence" value="ECO:0007669"/>
    <property type="project" value="TreeGrafter"/>
</dbReference>
<proteinExistence type="predicted"/>